<dbReference type="InterPro" id="IPR006912">
    <property type="entry name" value="Harbinger_derived_prot"/>
</dbReference>
<reference evidence="1" key="1">
    <citation type="submission" date="2018-02" db="EMBL/GenBank/DDBJ databases">
        <authorList>
            <person name="Cohen D.B."/>
            <person name="Kent A.D."/>
        </authorList>
    </citation>
    <scope>NUCLEOTIDE SEQUENCE</scope>
</reference>
<dbReference type="AlphaFoldDB" id="A0A2N9HWP7"/>
<gene>
    <name evidence="1" type="ORF">FSB_LOCUS44387</name>
</gene>
<protein>
    <recommendedName>
        <fullName evidence="2">DDE Tnp4 domain-containing protein</fullName>
    </recommendedName>
</protein>
<organism evidence="1">
    <name type="scientific">Fagus sylvatica</name>
    <name type="common">Beechnut</name>
    <dbReference type="NCBI Taxonomy" id="28930"/>
    <lineage>
        <taxon>Eukaryota</taxon>
        <taxon>Viridiplantae</taxon>
        <taxon>Streptophyta</taxon>
        <taxon>Embryophyta</taxon>
        <taxon>Tracheophyta</taxon>
        <taxon>Spermatophyta</taxon>
        <taxon>Magnoliopsida</taxon>
        <taxon>eudicotyledons</taxon>
        <taxon>Gunneridae</taxon>
        <taxon>Pentapetalae</taxon>
        <taxon>rosids</taxon>
        <taxon>fabids</taxon>
        <taxon>Fagales</taxon>
        <taxon>Fagaceae</taxon>
        <taxon>Fagus</taxon>
    </lineage>
</organism>
<evidence type="ECO:0000313" key="1">
    <source>
        <dbReference type="EMBL" id="SPD16505.1"/>
    </source>
</evidence>
<dbReference type="Pfam" id="PF04827">
    <property type="entry name" value="Plant_tran"/>
    <property type="match status" value="1"/>
</dbReference>
<sequence length="283" mass="32393">MIAALRMLAYGVAVDSTDEYVRIGESTAIESLRKFVKAVVNIFSEEYLRSPNSNDIARLLAINEKRGFPGMLGSIDCMHWKWKNCLTTWKGQYTSHSREPTLILEAVALYDRWIWHAFFGLPGSHNDINVLEHSSIFTELAQGRAPPVNYSINAPLEAKKKHFARVQEACRKDVECAFGILQARFSIVRGPARFWDEATLNNIMKACIILHNMIIEDERDSNEVQQGDDYEQVPENIPTTVSREPTTEVQNFIQSHIRIRDRGTHSQLQDDLVEHLWQLHGQS</sequence>
<dbReference type="EMBL" id="OIVN01004290">
    <property type="protein sequence ID" value="SPD16505.1"/>
    <property type="molecule type" value="Genomic_DNA"/>
</dbReference>
<name>A0A2N9HWP7_FAGSY</name>
<accession>A0A2N9HWP7</accession>
<proteinExistence type="predicted"/>
<dbReference type="PANTHER" id="PTHR47150:SF7">
    <property type="entry name" value="NUCLEASE"/>
    <property type="match status" value="1"/>
</dbReference>
<evidence type="ECO:0008006" key="2">
    <source>
        <dbReference type="Google" id="ProtNLM"/>
    </source>
</evidence>
<dbReference type="PANTHER" id="PTHR47150">
    <property type="entry name" value="OS12G0169200 PROTEIN"/>
    <property type="match status" value="1"/>
</dbReference>